<comment type="caution">
    <text evidence="3">The sequence shown here is derived from an EMBL/GenBank/DDBJ whole genome shotgun (WGS) entry which is preliminary data.</text>
</comment>
<keyword evidence="2" id="KW-0732">Signal</keyword>
<dbReference type="Proteomes" id="UP001623330">
    <property type="component" value="Unassembled WGS sequence"/>
</dbReference>
<feature type="chain" id="PRO_5045949753" description="Hyphally-regulated cell wall protein N-terminal domain-containing protein" evidence="2">
    <location>
        <begin position="19"/>
        <end position="785"/>
    </location>
</feature>
<evidence type="ECO:0000313" key="4">
    <source>
        <dbReference type="Proteomes" id="UP001623330"/>
    </source>
</evidence>
<evidence type="ECO:0000256" key="1">
    <source>
        <dbReference type="SAM" id="MobiDB-lite"/>
    </source>
</evidence>
<keyword evidence="4" id="KW-1185">Reference proteome</keyword>
<dbReference type="InterPro" id="IPR049451">
    <property type="entry name" value="AWP2-like_YTTT_rpt"/>
</dbReference>
<sequence>MVTILPTLIIGLFGLVSAQDTHVVDISEPSYVYNGNIDSDTGPGDTWELNLLPGAQSVEFNGDISLVNAFIVTGSPGVSSLDFTYHGGKITLGDANNGHLFQVNNTKGDGPLTAILTGDELNSYYPAVNILGAVGQKNTLFMDFKNFTSSQASIANIEATFHGYPNIGTFNLYNSTAYIDTENYINNVFLSSSSVWFDGKFELSGTNTSSASSLLGIFYDYARFDRQVAVIDDTVPDQTKYIAVNNIDLSAIRGFKNNYIAFVSDILSTTFVPSGFLVNDPAPFLIVETAHGNFYLGLYATVNTLNPNSFVIEDITVNKNGTDHVVHAIRVVNAFYEPPEKTTTVTKSSTTETDVISYFPTVDTNGKTRTGSTTYTLSDTQTYSQPPVTTATVTKDSTTETDVISYFPTVGSDGKTHTGSTTYTLMDRSSKADSSSKIESSSMVVSSSKVESSSMYESSSTSNTETYSQPSESTAYVTKNSTTETDVISYFPTVDSDGKTHTGSTTYTLSDNTTSMSESVTALPATTILETDIVSDNQTIHEVVIESGYTDSDGHIATTTWTELTMDMVDADPVYLSSSMVPFTNSSITNSSITSGSDAYTQPPVTTTTVTVNDTTETIVITYCPIVGSDGKTHTSTSKSTVCNNDMYTQPPVTTATVSKEGGVIETVVVSCYPSVGSDGKTHTGSSVSTLSNGAKPTSGITSGSSGSSVSSASGSHSGPNAGSNAGSQSNLASSGTHSASFTSGVALQSTSPHATVNSVQYAASGSTTVNSMLLAAMMVLLQVV</sequence>
<feature type="compositionally biased region" description="Low complexity" evidence="1">
    <location>
        <begin position="437"/>
        <end position="462"/>
    </location>
</feature>
<proteinExistence type="predicted"/>
<feature type="compositionally biased region" description="Polar residues" evidence="1">
    <location>
        <begin position="370"/>
        <end position="388"/>
    </location>
</feature>
<feature type="region of interest" description="Disordered" evidence="1">
    <location>
        <begin position="370"/>
        <end position="396"/>
    </location>
</feature>
<protein>
    <recommendedName>
        <fullName evidence="5">Hyphally-regulated cell wall protein N-terminal domain-containing protein</fullName>
    </recommendedName>
</protein>
<organism evidence="3 4">
    <name type="scientific">Nakaseomyces bracarensis</name>
    <dbReference type="NCBI Taxonomy" id="273131"/>
    <lineage>
        <taxon>Eukaryota</taxon>
        <taxon>Fungi</taxon>
        <taxon>Dikarya</taxon>
        <taxon>Ascomycota</taxon>
        <taxon>Saccharomycotina</taxon>
        <taxon>Saccharomycetes</taxon>
        <taxon>Saccharomycetales</taxon>
        <taxon>Saccharomycetaceae</taxon>
        <taxon>Nakaseomyces</taxon>
    </lineage>
</organism>
<accession>A0ABR4P1H1</accession>
<dbReference type="EMBL" id="JBEVYD010000001">
    <property type="protein sequence ID" value="KAL3235347.1"/>
    <property type="molecule type" value="Genomic_DNA"/>
</dbReference>
<gene>
    <name evidence="3" type="ORF">RNJ44_00106</name>
</gene>
<feature type="compositionally biased region" description="Low complexity" evidence="1">
    <location>
        <begin position="699"/>
        <end position="736"/>
    </location>
</feature>
<feature type="region of interest" description="Disordered" evidence="1">
    <location>
        <begin position="427"/>
        <end position="479"/>
    </location>
</feature>
<evidence type="ECO:0008006" key="5">
    <source>
        <dbReference type="Google" id="ProtNLM"/>
    </source>
</evidence>
<feature type="compositionally biased region" description="Polar residues" evidence="1">
    <location>
        <begin position="683"/>
        <end position="696"/>
    </location>
</feature>
<name>A0ABR4P1H1_9SACH</name>
<dbReference type="Pfam" id="PF20646">
    <property type="entry name" value="Hpf1_C"/>
    <property type="match status" value="4"/>
</dbReference>
<feature type="signal peptide" evidence="2">
    <location>
        <begin position="1"/>
        <end position="18"/>
    </location>
</feature>
<evidence type="ECO:0000313" key="3">
    <source>
        <dbReference type="EMBL" id="KAL3235347.1"/>
    </source>
</evidence>
<reference evidence="3 4" key="1">
    <citation type="submission" date="2024-05" db="EMBL/GenBank/DDBJ databases">
        <title>Long read based assembly of the Candida bracarensis genome reveals expanded adhesin content.</title>
        <authorList>
            <person name="Marcet-Houben M."/>
            <person name="Ksiezopolska E."/>
            <person name="Gabaldon T."/>
        </authorList>
    </citation>
    <scope>NUCLEOTIDE SEQUENCE [LARGE SCALE GENOMIC DNA]</scope>
    <source>
        <strain evidence="3 4">CBM6</strain>
    </source>
</reference>
<evidence type="ECO:0000256" key="2">
    <source>
        <dbReference type="SAM" id="SignalP"/>
    </source>
</evidence>
<feature type="compositionally biased region" description="Polar residues" evidence="1">
    <location>
        <begin position="463"/>
        <end position="479"/>
    </location>
</feature>
<feature type="region of interest" description="Disordered" evidence="1">
    <location>
        <begin position="676"/>
        <end position="736"/>
    </location>
</feature>